<comment type="caution">
    <text evidence="2">The sequence shown here is derived from an EMBL/GenBank/DDBJ whole genome shotgun (WGS) entry which is preliminary data.</text>
</comment>
<evidence type="ECO:0000313" key="2">
    <source>
        <dbReference type="EMBL" id="OTY39570.1"/>
    </source>
</evidence>
<accession>A0A243B4Y8</accession>
<gene>
    <name evidence="2" type="ORF">BK742_21860</name>
</gene>
<dbReference type="EMBL" id="NFDL01000086">
    <property type="protein sequence ID" value="OTY39570.1"/>
    <property type="molecule type" value="Genomic_DNA"/>
</dbReference>
<feature type="compositionally biased region" description="Basic and acidic residues" evidence="1">
    <location>
        <begin position="157"/>
        <end position="211"/>
    </location>
</feature>
<feature type="region of interest" description="Disordered" evidence="1">
    <location>
        <begin position="138"/>
        <end position="211"/>
    </location>
</feature>
<sequence length="393" mass="46618">MSSKDVWRWLLPKFSNEVLVQIYIEKEITFKSVRTNKIKSIINKTNRNMLISNLLDTKNYPKLMSWSKGIESNLLEGLSLVDKEVNELVNIAEHSNAATVFAKLFSEDQEKKAVQLYALLKDEQSELLNVPNESITLKSENTKSDDKKTMTKQKPISNEKLKEETTTSKKDQKKIQQLEQKVDNLTKELRKRDENHKKKIDEMKESNKKTTEKLNEKNRLYSELLKENEVVTNEYKGEQEKWNKEKSEYEETIKNLQGQLNHLHAKQMNEKQLQELSREDSDNKTTTEMKVTLNQTNKTRILVIGKPLFTQPFQDERIEFNFVESDDVHKYPFTRDYEDYWILSYELNHQNQMLLNTNDSYLQLDKKKIKICKDFSEVRELLSQYNGRRERVM</sequence>
<proteinExistence type="predicted"/>
<name>A0A243B4Y8_BACTU</name>
<dbReference type="RefSeq" id="WP_088120168.1">
    <property type="nucleotide sequence ID" value="NZ_NFDL01000086.1"/>
</dbReference>
<organism evidence="2 3">
    <name type="scientific">Bacillus thuringiensis serovar pingluonsis</name>
    <dbReference type="NCBI Taxonomy" id="180881"/>
    <lineage>
        <taxon>Bacteria</taxon>
        <taxon>Bacillati</taxon>
        <taxon>Bacillota</taxon>
        <taxon>Bacilli</taxon>
        <taxon>Bacillales</taxon>
        <taxon>Bacillaceae</taxon>
        <taxon>Bacillus</taxon>
        <taxon>Bacillus cereus group</taxon>
    </lineage>
</organism>
<dbReference type="Proteomes" id="UP000195089">
    <property type="component" value="Unassembled WGS sequence"/>
</dbReference>
<dbReference type="AlphaFoldDB" id="A0A243B4Y8"/>
<evidence type="ECO:0000256" key="1">
    <source>
        <dbReference type="SAM" id="MobiDB-lite"/>
    </source>
</evidence>
<evidence type="ECO:0000313" key="3">
    <source>
        <dbReference type="Proteomes" id="UP000195089"/>
    </source>
</evidence>
<feature type="compositionally biased region" description="Basic and acidic residues" evidence="1">
    <location>
        <begin position="140"/>
        <end position="149"/>
    </location>
</feature>
<protein>
    <submittedName>
        <fullName evidence="2">Uncharacterized protein</fullName>
    </submittedName>
</protein>
<reference evidence="2 3" key="1">
    <citation type="submission" date="2016-10" db="EMBL/GenBank/DDBJ databases">
        <title>Comparative genomics of Bacillus thuringiensis reveals a path to pathogens against multiple invertebrate hosts.</title>
        <authorList>
            <person name="Zheng J."/>
            <person name="Gao Q."/>
            <person name="Liu H."/>
            <person name="Peng D."/>
            <person name="Ruan L."/>
            <person name="Sun M."/>
        </authorList>
    </citation>
    <scope>NUCLEOTIDE SEQUENCE [LARGE SCALE GENOMIC DNA]</scope>
    <source>
        <strain evidence="2">BGSC 4BX1</strain>
    </source>
</reference>